<feature type="region of interest" description="Disordered" evidence="6">
    <location>
        <begin position="808"/>
        <end position="856"/>
    </location>
</feature>
<dbReference type="Pfam" id="PF05236">
    <property type="entry name" value="TAF4"/>
    <property type="match status" value="2"/>
</dbReference>
<dbReference type="InterPro" id="IPR007900">
    <property type="entry name" value="TAF4_C"/>
</dbReference>
<feature type="domain" description="RST" evidence="7">
    <location>
        <begin position="273"/>
        <end position="344"/>
    </location>
</feature>
<feature type="region of interest" description="Disordered" evidence="6">
    <location>
        <begin position="346"/>
        <end position="369"/>
    </location>
</feature>
<evidence type="ECO:0000256" key="5">
    <source>
        <dbReference type="ARBA" id="ARBA00023242"/>
    </source>
</evidence>
<evidence type="ECO:0000259" key="7">
    <source>
        <dbReference type="PROSITE" id="PS51879"/>
    </source>
</evidence>
<evidence type="ECO:0000256" key="4">
    <source>
        <dbReference type="ARBA" id="ARBA00023163"/>
    </source>
</evidence>
<reference evidence="8" key="1">
    <citation type="submission" date="2018-01" db="EMBL/GenBank/DDBJ databases">
        <authorList>
            <person name="Mao J.F."/>
        </authorList>
    </citation>
    <scope>NUCLEOTIDE SEQUENCE</scope>
    <source>
        <strain evidence="8">Huo1</strain>
        <tissue evidence="8">Leaf</tissue>
    </source>
</reference>
<dbReference type="GO" id="GO:0005669">
    <property type="term" value="C:transcription factor TFIID complex"/>
    <property type="evidence" value="ECO:0007669"/>
    <property type="project" value="InterPro"/>
</dbReference>
<keyword evidence="9" id="KW-1185">Reference proteome</keyword>
<dbReference type="Pfam" id="PF12174">
    <property type="entry name" value="RST"/>
    <property type="match status" value="1"/>
</dbReference>
<dbReference type="Proteomes" id="UP000298416">
    <property type="component" value="Unassembled WGS sequence"/>
</dbReference>
<feature type="compositionally biased region" description="Basic and acidic residues" evidence="6">
    <location>
        <begin position="834"/>
        <end position="856"/>
    </location>
</feature>
<protein>
    <recommendedName>
        <fullName evidence="7">RST domain-containing protein</fullName>
    </recommendedName>
</protein>
<name>A0A8X9ACP0_SALSN</name>
<evidence type="ECO:0000313" key="9">
    <source>
        <dbReference type="Proteomes" id="UP000298416"/>
    </source>
</evidence>
<feature type="compositionally biased region" description="Low complexity" evidence="6">
    <location>
        <begin position="679"/>
        <end position="694"/>
    </location>
</feature>
<feature type="compositionally biased region" description="Polar residues" evidence="6">
    <location>
        <begin position="637"/>
        <end position="662"/>
    </location>
</feature>
<dbReference type="InterPro" id="IPR045144">
    <property type="entry name" value="TAF4"/>
</dbReference>
<evidence type="ECO:0000256" key="1">
    <source>
        <dbReference type="ARBA" id="ARBA00004123"/>
    </source>
</evidence>
<keyword evidence="4" id="KW-0804">Transcription</keyword>
<accession>A0A8X9ACP0</accession>
<evidence type="ECO:0000256" key="3">
    <source>
        <dbReference type="ARBA" id="ARBA00023015"/>
    </source>
</evidence>
<feature type="compositionally biased region" description="Basic and acidic residues" evidence="6">
    <location>
        <begin position="808"/>
        <end position="826"/>
    </location>
</feature>
<dbReference type="PANTHER" id="PTHR15138:SF14">
    <property type="entry name" value="TRANSCRIPTION INITIATION FACTOR TFIID SUBUNIT 4"/>
    <property type="match status" value="1"/>
</dbReference>
<keyword evidence="5" id="KW-0539">Nucleus</keyword>
<reference evidence="8" key="2">
    <citation type="submission" date="2020-08" db="EMBL/GenBank/DDBJ databases">
        <title>Plant Genome Project.</title>
        <authorList>
            <person name="Zhang R.-G."/>
        </authorList>
    </citation>
    <scope>NUCLEOTIDE SEQUENCE</scope>
    <source>
        <strain evidence="8">Huo1</strain>
        <tissue evidence="8">Leaf</tissue>
    </source>
</reference>
<proteinExistence type="inferred from homology"/>
<sequence length="989" mass="107949">MDPNIMKFLEEDEDETMHSGADVEAFTAELNRDIEGNTSMQEDPSDSNAGLDLCSPLISDDVLSLGLSGFTNYVEHFNKMIFILSEQNNVLSLSQGSSHMTSQFNPQWHTSSHDGTAKCQSGQDIVNVGEKDQHSSEVELQRQDSGSQNRKEDDNTSHEPNPNQQDERNTFPLPQPVGGQSSGEQPIDPQVLGHETKPDKELQMNKLQNVTHQPSMTVGSNELQTSMGINNDQVLPSLSQQTIGMSTTSQQAISPGMSNPQTMTSSSQQSVSALKLNKQVPFGMLLPIIQPQLDKDRAMQLHTLYFNLKKNEISKDGFVRHMRSIVGDQMLKMAVYKLQTQAARNTQAAPNQFQPQPQASGRQMPSGGAILSQNLTSQKVSSDTTSNAISANCLFVSQLPIDLSNSISDINATKSREMERQADSHGAQVGQMSTSTSGLGHETKHPAFPAQGINKQQHMQFSQTSFPTYGSAGSGYPPFQTTSAASSAPIRPQPHDSQMRQAPSHPNMAVNHLGPASRPMNVTNMSTFDRSHSLTDPKKIPAGSLSHMNSKPALQQNQVQWPPSTSKEQKNSITSSMTHVKQEPSDQLNEHQRLGSAASGNLNLKDESFDIQSSRTGLTAPATLMPSSSVSSPSPSLMETNIMSSSRIPSLTTPVGLGNNSKAPLKKPMAGQKKPMEAPGSSPPSSKKQKVSGSFVDQSIEHLNDVTAVSGVNLREEEEQLFSGSKEDSRVSEASRRVVQEEEEKLILQKIPLQKMMVEIMAKCGLKNMSSDVERCLSLRVDVEKSRHKTVITSDVRQQIMAINSKAREDWEKKQAETEKSQKLSESESSTGADGDKDKDDSRGKSVKVNKEEDDKMRATAANVAVRAATGVGDITSRWQLMIEAKQKQGGSDTSSTPQTNKDAGRKPLATSTRNTRENQESEKRDPSAALTTPASIRKVARNQVVVPRVARSVSVKDVIAVLEREPQMAKSTLLYRLYNRVSADAPSE</sequence>
<feature type="compositionally biased region" description="Basic and acidic residues" evidence="6">
    <location>
        <begin position="129"/>
        <end position="142"/>
    </location>
</feature>
<feature type="region of interest" description="Disordered" evidence="6">
    <location>
        <begin position="96"/>
        <end position="194"/>
    </location>
</feature>
<dbReference type="AlphaFoldDB" id="A0A8X9ACP0"/>
<feature type="compositionally biased region" description="Low complexity" evidence="6">
    <location>
        <begin position="626"/>
        <end position="636"/>
    </location>
</feature>
<keyword evidence="3" id="KW-0805">Transcription regulation</keyword>
<comment type="subcellular location">
    <subcellularLocation>
        <location evidence="1">Nucleus</location>
    </subcellularLocation>
</comment>
<dbReference type="GO" id="GO:0016251">
    <property type="term" value="F:RNA polymerase II general transcription initiation factor activity"/>
    <property type="evidence" value="ECO:0007669"/>
    <property type="project" value="TreeGrafter"/>
</dbReference>
<evidence type="ECO:0000313" key="8">
    <source>
        <dbReference type="EMBL" id="KAG6438077.1"/>
    </source>
</evidence>
<dbReference type="CDD" id="cd08045">
    <property type="entry name" value="HFD_TAF4"/>
    <property type="match status" value="1"/>
</dbReference>
<dbReference type="GO" id="GO:0006367">
    <property type="term" value="P:transcription initiation at RNA polymerase II promoter"/>
    <property type="evidence" value="ECO:0007669"/>
    <property type="project" value="TreeGrafter"/>
</dbReference>
<feature type="region of interest" description="Disordered" evidence="6">
    <location>
        <begin position="465"/>
        <end position="592"/>
    </location>
</feature>
<feature type="region of interest" description="Disordered" evidence="6">
    <location>
        <begin position="415"/>
        <end position="448"/>
    </location>
</feature>
<dbReference type="EMBL" id="PNBA02000001">
    <property type="protein sequence ID" value="KAG6438077.1"/>
    <property type="molecule type" value="Genomic_DNA"/>
</dbReference>
<feature type="compositionally biased region" description="Low complexity" evidence="6">
    <location>
        <begin position="347"/>
        <end position="359"/>
    </location>
</feature>
<dbReference type="InterPro" id="IPR022003">
    <property type="entry name" value="RST"/>
</dbReference>
<feature type="compositionally biased region" description="Basic and acidic residues" evidence="6">
    <location>
        <begin position="580"/>
        <end position="592"/>
    </location>
</feature>
<evidence type="ECO:0000256" key="2">
    <source>
        <dbReference type="ARBA" id="ARBA00006178"/>
    </source>
</evidence>
<feature type="compositionally biased region" description="Polar residues" evidence="6">
    <location>
        <begin position="96"/>
        <end position="110"/>
    </location>
</feature>
<dbReference type="PANTHER" id="PTHR15138">
    <property type="entry name" value="TRANSCRIPTION INITIATION FACTOR TFIID SUBUNIT 4"/>
    <property type="match status" value="1"/>
</dbReference>
<feature type="compositionally biased region" description="Basic and acidic residues" evidence="6">
    <location>
        <begin position="915"/>
        <end position="927"/>
    </location>
</feature>
<feature type="compositionally biased region" description="Polar residues" evidence="6">
    <location>
        <begin position="546"/>
        <end position="579"/>
    </location>
</feature>
<feature type="compositionally biased region" description="Polar residues" evidence="6">
    <location>
        <begin position="889"/>
        <end position="902"/>
    </location>
</feature>
<feature type="compositionally biased region" description="Basic and acidic residues" evidence="6">
    <location>
        <begin position="529"/>
        <end position="539"/>
    </location>
</feature>
<feature type="region of interest" description="Disordered" evidence="6">
    <location>
        <begin position="618"/>
        <end position="694"/>
    </location>
</feature>
<feature type="region of interest" description="Disordered" evidence="6">
    <location>
        <begin position="886"/>
        <end position="935"/>
    </location>
</feature>
<dbReference type="PROSITE" id="PS51879">
    <property type="entry name" value="RST"/>
    <property type="match status" value="1"/>
</dbReference>
<organism evidence="8">
    <name type="scientific">Salvia splendens</name>
    <name type="common">Scarlet sage</name>
    <dbReference type="NCBI Taxonomy" id="180675"/>
    <lineage>
        <taxon>Eukaryota</taxon>
        <taxon>Viridiplantae</taxon>
        <taxon>Streptophyta</taxon>
        <taxon>Embryophyta</taxon>
        <taxon>Tracheophyta</taxon>
        <taxon>Spermatophyta</taxon>
        <taxon>Magnoliopsida</taxon>
        <taxon>eudicotyledons</taxon>
        <taxon>Gunneridae</taxon>
        <taxon>Pentapetalae</taxon>
        <taxon>asterids</taxon>
        <taxon>lamiids</taxon>
        <taxon>Lamiales</taxon>
        <taxon>Lamiaceae</taxon>
        <taxon>Nepetoideae</taxon>
        <taxon>Mentheae</taxon>
        <taxon>Salviinae</taxon>
        <taxon>Salvia</taxon>
        <taxon>Salvia subgen. Calosphace</taxon>
        <taxon>core Calosphace</taxon>
    </lineage>
</organism>
<comment type="similarity">
    <text evidence="2">Belongs to the TAF4 family.</text>
</comment>
<evidence type="ECO:0000256" key="6">
    <source>
        <dbReference type="SAM" id="MobiDB-lite"/>
    </source>
</evidence>
<dbReference type="GO" id="GO:0003677">
    <property type="term" value="F:DNA binding"/>
    <property type="evidence" value="ECO:0007669"/>
    <property type="project" value="TreeGrafter"/>
</dbReference>
<comment type="caution">
    <text evidence="8">The sequence shown here is derived from an EMBL/GenBank/DDBJ whole genome shotgun (WGS) entry which is preliminary data.</text>
</comment>
<gene>
    <name evidence="8" type="ORF">SASPL_103012</name>
</gene>